<dbReference type="Gene3D" id="3.20.20.100">
    <property type="entry name" value="NADP-dependent oxidoreductase domain"/>
    <property type="match status" value="1"/>
</dbReference>
<gene>
    <name evidence="2" type="ORF">D0X99_12360</name>
</gene>
<dbReference type="SUPFAM" id="SSF51430">
    <property type="entry name" value="NAD(P)-linked oxidoreductase"/>
    <property type="match status" value="1"/>
</dbReference>
<comment type="caution">
    <text evidence="2">The sequence shown here is derived from an EMBL/GenBank/DDBJ whole genome shotgun (WGS) entry which is preliminary data.</text>
</comment>
<evidence type="ECO:0000313" key="2">
    <source>
        <dbReference type="EMBL" id="RIW15227.1"/>
    </source>
</evidence>
<dbReference type="PANTHER" id="PTHR43312">
    <property type="entry name" value="D-THREO-ALDOSE 1-DEHYDROGENASE"/>
    <property type="match status" value="1"/>
</dbReference>
<dbReference type="InterPro" id="IPR053135">
    <property type="entry name" value="AKR2_Oxidoreductase"/>
</dbReference>
<dbReference type="EMBL" id="QXML01000005">
    <property type="protein sequence ID" value="RIW15227.1"/>
    <property type="molecule type" value="Genomic_DNA"/>
</dbReference>
<dbReference type="InterPro" id="IPR023210">
    <property type="entry name" value="NADP_OxRdtase_dom"/>
</dbReference>
<feature type="domain" description="NADP-dependent oxidoreductase" evidence="1">
    <location>
        <begin position="15"/>
        <end position="315"/>
    </location>
</feature>
<dbReference type="Proteomes" id="UP000283522">
    <property type="component" value="Unassembled WGS sequence"/>
</dbReference>
<keyword evidence="3" id="KW-1185">Reference proteome</keyword>
<proteinExistence type="predicted"/>
<dbReference type="InterPro" id="IPR036812">
    <property type="entry name" value="NAD(P)_OxRdtase_dom_sf"/>
</dbReference>
<dbReference type="CDD" id="cd19086">
    <property type="entry name" value="AKR_AKR11C1"/>
    <property type="match status" value="1"/>
</dbReference>
<dbReference type="AlphaFoldDB" id="A0A418PRL1"/>
<protein>
    <submittedName>
        <fullName evidence="2">Aldo/keto reductase</fullName>
    </submittedName>
</protein>
<evidence type="ECO:0000313" key="3">
    <source>
        <dbReference type="Proteomes" id="UP000283522"/>
    </source>
</evidence>
<dbReference type="OrthoDB" id="9773828at2"/>
<reference evidence="2 3" key="1">
    <citation type="submission" date="2018-09" db="EMBL/GenBank/DDBJ databases">
        <authorList>
            <person name="Wang X."/>
            <person name="Du Z."/>
        </authorList>
    </citation>
    <scope>NUCLEOTIDE SEQUENCE [LARGE SCALE GENOMIC DNA]</scope>
    <source>
        <strain evidence="2 3">N3</strain>
    </source>
</reference>
<dbReference type="RefSeq" id="WP_119478131.1">
    <property type="nucleotide sequence ID" value="NZ_QXML01000005.1"/>
</dbReference>
<sequence>MEYRKFGNTELLVSEIGFGGWAIGGVANVGGVEIGWGPSDDSVSKLALIKALDAGINFFDTADFYGLGHSESLMGEVFRGNKDVLIATKVGQKVGLDGKIAIDYSKEYLIQACEDSLRRLKRETIDFYQLHIARVSHLEHGECLEAMEVLQKQGKIRYWGSSLITFAPDPEAEFLMNARKGHGFQLVFNLINQLALPIIQEAGMNGYGIIARMPLQFGLLSGKMKGDTVFSKDDHRSTRLTSEIIGEVNRVLHRHVLPLTEKYETNLAALSLSFILGFDKVSTVIPGIRTPEHVRQNTTGLVRLSEEDHQDLQDLFEREWQPILELMKARG</sequence>
<name>A0A418PRL1_9BACT</name>
<dbReference type="Pfam" id="PF00248">
    <property type="entry name" value="Aldo_ket_red"/>
    <property type="match status" value="1"/>
</dbReference>
<evidence type="ECO:0000259" key="1">
    <source>
        <dbReference type="Pfam" id="PF00248"/>
    </source>
</evidence>
<dbReference type="PANTHER" id="PTHR43312:SF1">
    <property type="entry name" value="NADP-DEPENDENT OXIDOREDUCTASE DOMAIN-CONTAINING PROTEIN"/>
    <property type="match status" value="1"/>
</dbReference>
<organism evidence="2 3">
    <name type="scientific">Algoriphagus lacus</name>
    <dbReference type="NCBI Taxonomy" id="2056311"/>
    <lineage>
        <taxon>Bacteria</taxon>
        <taxon>Pseudomonadati</taxon>
        <taxon>Bacteroidota</taxon>
        <taxon>Cytophagia</taxon>
        <taxon>Cytophagales</taxon>
        <taxon>Cyclobacteriaceae</taxon>
        <taxon>Algoriphagus</taxon>
    </lineage>
</organism>
<accession>A0A418PRL1</accession>